<comment type="caution">
    <text evidence="1">The sequence shown here is derived from an EMBL/GenBank/DDBJ whole genome shotgun (WGS) entry which is preliminary data.</text>
</comment>
<protein>
    <submittedName>
        <fullName evidence="1">Uncharacterized protein</fullName>
    </submittedName>
</protein>
<accession>A0AAV0DFL6</accession>
<dbReference type="EMBL" id="CAMAPF010000106">
    <property type="protein sequence ID" value="CAH9099871.1"/>
    <property type="molecule type" value="Genomic_DNA"/>
</dbReference>
<organism evidence="1 2">
    <name type="scientific">Cuscuta epithymum</name>
    <dbReference type="NCBI Taxonomy" id="186058"/>
    <lineage>
        <taxon>Eukaryota</taxon>
        <taxon>Viridiplantae</taxon>
        <taxon>Streptophyta</taxon>
        <taxon>Embryophyta</taxon>
        <taxon>Tracheophyta</taxon>
        <taxon>Spermatophyta</taxon>
        <taxon>Magnoliopsida</taxon>
        <taxon>eudicotyledons</taxon>
        <taxon>Gunneridae</taxon>
        <taxon>Pentapetalae</taxon>
        <taxon>asterids</taxon>
        <taxon>lamiids</taxon>
        <taxon>Solanales</taxon>
        <taxon>Convolvulaceae</taxon>
        <taxon>Cuscuteae</taxon>
        <taxon>Cuscuta</taxon>
        <taxon>Cuscuta subgen. Cuscuta</taxon>
    </lineage>
</organism>
<evidence type="ECO:0000313" key="2">
    <source>
        <dbReference type="Proteomes" id="UP001152523"/>
    </source>
</evidence>
<dbReference type="Proteomes" id="UP001152523">
    <property type="component" value="Unassembled WGS sequence"/>
</dbReference>
<proteinExistence type="predicted"/>
<reference evidence="1" key="1">
    <citation type="submission" date="2022-07" db="EMBL/GenBank/DDBJ databases">
        <authorList>
            <person name="Macas J."/>
            <person name="Novak P."/>
            <person name="Neumann P."/>
        </authorList>
    </citation>
    <scope>NUCLEOTIDE SEQUENCE</scope>
</reference>
<sequence>MKMPFVVDLGFEDDGLLFEDEMNSENEDDEELRHGRTLLRKLVTNDKSLGKNKREKKDKQYTFEEEEPLVGDRLKLVIQTTLVQVMKGVINHVWTQRKITV</sequence>
<dbReference type="AlphaFoldDB" id="A0AAV0DFL6"/>
<evidence type="ECO:0000313" key="1">
    <source>
        <dbReference type="EMBL" id="CAH9099871.1"/>
    </source>
</evidence>
<keyword evidence="2" id="KW-1185">Reference proteome</keyword>
<name>A0AAV0DFL6_9ASTE</name>
<gene>
    <name evidence="1" type="ORF">CEPIT_LOCUS15127</name>
</gene>